<evidence type="ECO:0000256" key="1">
    <source>
        <dbReference type="ARBA" id="ARBA00022729"/>
    </source>
</evidence>
<gene>
    <name evidence="2" type="ORF">BEH_23165</name>
</gene>
<dbReference type="PROSITE" id="PS51272">
    <property type="entry name" value="SLH"/>
    <property type="match status" value="3"/>
</dbReference>
<dbReference type="InterPro" id="IPR051465">
    <property type="entry name" value="Cell_Envelope_Struct_Comp"/>
</dbReference>
<accession>A0A0H4KQV8</accession>
<protein>
    <submittedName>
        <fullName evidence="2">Uncharacterized protein</fullName>
    </submittedName>
</protein>
<sequence length="312" mass="34261">MTIFLENRKRDGGFLMRKTSRKVLVGTLSAAVVASIVAPVAHAFSFKDVSEDSDHAKAITSLTERGIIKGFSDGTYQPYQEITRGQVAKIFSRLLNGEGKKESVFSDVPADYKDQELVIAASELYHKGIMTGSNGKMMPNKPITRQQMAKVLVEALNLQPSTAYPNNLQDLDYVPSNMRKYVLTLVQNGVTRVDDGLYRPSEAVTRAQFASFVYRALEVGESREEDFEVNEAIENEEQVLLTFSKPVEGTSVAKEDFSVEGSHPVKVEGEGNKVILTLDSSTNNEKADTVDIIGPISSDSGELLSNVTIKVK</sequence>
<dbReference type="Proteomes" id="UP000036202">
    <property type="component" value="Chromosome"/>
</dbReference>
<dbReference type="PATRIC" id="fig|135735.6.peg.4871"/>
<accession>A0A231S7D1</accession>
<dbReference type="Pfam" id="PF00395">
    <property type="entry name" value="SLH"/>
    <property type="match status" value="3"/>
</dbReference>
<reference evidence="3" key="2">
    <citation type="submission" date="2015-06" db="EMBL/GenBank/DDBJ databases">
        <title>Genome Sequence of Bacillus endophyticus and Analysis of its Companion Mechanism in the Ketogulonigenium vulgare-Bacillus strain Consortium.</title>
        <authorList>
            <person name="Jia N."/>
            <person name="Du J."/>
            <person name="Ding M.-Z."/>
            <person name="Gao F."/>
            <person name="Yuan Y.-J."/>
        </authorList>
    </citation>
    <scope>NUCLEOTIDE SEQUENCE [LARGE SCALE GENOMIC DNA]</scope>
    <source>
        <strain evidence="3">Hbe603</strain>
    </source>
</reference>
<dbReference type="PANTHER" id="PTHR43308:SF5">
    <property type="entry name" value="S-LAYER PROTEIN _ PEPTIDOGLYCAN ENDO-BETA-N-ACETYLGLUCOSAMINIDASE"/>
    <property type="match status" value="1"/>
</dbReference>
<reference evidence="2 3" key="1">
    <citation type="journal article" date="2015" name="PLoS ONE">
        <title>Genome Sequence of Bacillus endophyticus and Analysis of Its Companion Mechanism in the Ketogulonigenium vulgare-Bacillus Strain Consortium.</title>
        <authorList>
            <person name="Jia N."/>
            <person name="Du J."/>
            <person name="Ding M.Z."/>
            <person name="Gao F."/>
            <person name="Yuan Y.J."/>
        </authorList>
    </citation>
    <scope>NUCLEOTIDE SEQUENCE [LARGE SCALE GENOMIC DNA]</scope>
    <source>
        <strain evidence="2 3">Hbe603</strain>
    </source>
</reference>
<evidence type="ECO:0000313" key="3">
    <source>
        <dbReference type="Proteomes" id="UP000036202"/>
    </source>
</evidence>
<dbReference type="InterPro" id="IPR001119">
    <property type="entry name" value="SLH_dom"/>
</dbReference>
<keyword evidence="3" id="KW-1185">Reference proteome</keyword>
<name>A0A0H4KQV8_9BACI</name>
<keyword evidence="1" id="KW-0732">Signal</keyword>
<proteinExistence type="predicted"/>
<dbReference type="PANTHER" id="PTHR43308">
    <property type="entry name" value="OUTER MEMBRANE PROTEIN ALPHA-RELATED"/>
    <property type="match status" value="1"/>
</dbReference>
<dbReference type="EMBL" id="CP011974">
    <property type="protein sequence ID" value="AKO94739.1"/>
    <property type="molecule type" value="Genomic_DNA"/>
</dbReference>
<organism evidence="2 3">
    <name type="scientific">Priestia filamentosa</name>
    <dbReference type="NCBI Taxonomy" id="1402861"/>
    <lineage>
        <taxon>Bacteria</taxon>
        <taxon>Bacillati</taxon>
        <taxon>Bacillota</taxon>
        <taxon>Bacilli</taxon>
        <taxon>Bacillales</taxon>
        <taxon>Bacillaceae</taxon>
        <taxon>Priestia</taxon>
    </lineage>
</organism>
<evidence type="ECO:0000313" key="2">
    <source>
        <dbReference type="EMBL" id="AKO94739.1"/>
    </source>
</evidence>
<dbReference type="AlphaFoldDB" id="A0A0H4KQV8"/>
<dbReference type="KEGG" id="beo:BEH_23165"/>